<reference evidence="1 2" key="1">
    <citation type="submission" date="2019-11" db="EMBL/GenBank/DDBJ databases">
        <title>Type strains purchased from KCTC, JCM and DSMZ.</title>
        <authorList>
            <person name="Lu H."/>
        </authorList>
    </citation>
    <scope>NUCLEOTIDE SEQUENCE [LARGE SCALE GENOMIC DNA]</scope>
    <source>
        <strain evidence="1 2">KCTC 22382</strain>
    </source>
</reference>
<dbReference type="InterPro" id="IPR036520">
    <property type="entry name" value="UPF0759_sf"/>
</dbReference>
<keyword evidence="2" id="KW-1185">Reference proteome</keyword>
<dbReference type="PANTHER" id="PTHR30348:SF4">
    <property type="entry name" value="DUF72 DOMAIN-CONTAINING PROTEIN"/>
    <property type="match status" value="1"/>
</dbReference>
<dbReference type="Gene3D" id="3.20.20.410">
    <property type="entry name" value="Protein of unknown function UPF0759"/>
    <property type="match status" value="1"/>
</dbReference>
<dbReference type="RefSeq" id="WP_155465652.1">
    <property type="nucleotide sequence ID" value="NZ_WNKY01000024.1"/>
</dbReference>
<gene>
    <name evidence="1" type="ORF">GM676_20015</name>
</gene>
<dbReference type="Pfam" id="PF01904">
    <property type="entry name" value="DUF72"/>
    <property type="match status" value="1"/>
</dbReference>
<dbReference type="InterPro" id="IPR002763">
    <property type="entry name" value="DUF72"/>
</dbReference>
<protein>
    <submittedName>
        <fullName evidence="1">DUF72 domain-containing protein</fullName>
    </submittedName>
</protein>
<evidence type="ECO:0000313" key="1">
    <source>
        <dbReference type="EMBL" id="MTV39855.1"/>
    </source>
</evidence>
<dbReference type="PANTHER" id="PTHR30348">
    <property type="entry name" value="UNCHARACTERIZED PROTEIN YECE"/>
    <property type="match status" value="1"/>
</dbReference>
<sequence length="289" mass="32834">MGKIFIGISGWRYKPWRGVFYPPDLAQSRELAFAARAVPTIELNGSFYSLQRPSSYAAWYEATPDGFVFSHKGNRYLTHILRLGGEIGPALANVMASGVFNLREKLGPFLWQLPPNFRFDAARLEHFVRLLPRDLRQAQVLARQHEPRMNGRVALDIGANHKMRHALEVRHESFNDPAFVALLRKYKVALVVADSAGKWPDYEDVTASFMYLRLHGAEELYASGYNDAALDHWAARIKAWAGGGQPPDARLISQEAPPHRASRDIYCYFDNDIKVHAPFDAQRLMARLR</sequence>
<organism evidence="1 2">
    <name type="scientific">Duganella radicis</name>
    <dbReference type="NCBI Taxonomy" id="551988"/>
    <lineage>
        <taxon>Bacteria</taxon>
        <taxon>Pseudomonadati</taxon>
        <taxon>Pseudomonadota</taxon>
        <taxon>Betaproteobacteria</taxon>
        <taxon>Burkholderiales</taxon>
        <taxon>Oxalobacteraceae</taxon>
        <taxon>Telluria group</taxon>
        <taxon>Duganella</taxon>
    </lineage>
</organism>
<comment type="caution">
    <text evidence="1">The sequence shown here is derived from an EMBL/GenBank/DDBJ whole genome shotgun (WGS) entry which is preliminary data.</text>
</comment>
<evidence type="ECO:0000313" key="2">
    <source>
        <dbReference type="Proteomes" id="UP000475582"/>
    </source>
</evidence>
<dbReference type="AlphaFoldDB" id="A0A6L6PNW7"/>
<dbReference type="OrthoDB" id="9780310at2"/>
<proteinExistence type="predicted"/>
<name>A0A6L6PNW7_9BURK</name>
<dbReference type="Proteomes" id="UP000475582">
    <property type="component" value="Unassembled WGS sequence"/>
</dbReference>
<dbReference type="EMBL" id="WNKY01000024">
    <property type="protein sequence ID" value="MTV39855.1"/>
    <property type="molecule type" value="Genomic_DNA"/>
</dbReference>
<dbReference type="SUPFAM" id="SSF117396">
    <property type="entry name" value="TM1631-like"/>
    <property type="match status" value="1"/>
</dbReference>
<accession>A0A6L6PNW7</accession>